<sequence>MPGPISRAWLLETYCRNSTAFAVKKMELGKWGRVFAAMYVYIVEMGFFLCC</sequence>
<feature type="transmembrane region" description="Helical" evidence="1">
    <location>
        <begin position="31"/>
        <end position="50"/>
    </location>
</feature>
<protein>
    <submittedName>
        <fullName evidence="2">Uncharacterized protein</fullName>
    </submittedName>
</protein>
<comment type="caution">
    <text evidence="2">The sequence shown here is derived from an EMBL/GenBank/DDBJ whole genome shotgun (WGS) entry which is preliminary data.</text>
</comment>
<evidence type="ECO:0000256" key="1">
    <source>
        <dbReference type="SAM" id="Phobius"/>
    </source>
</evidence>
<evidence type="ECO:0000313" key="3">
    <source>
        <dbReference type="Proteomes" id="UP001311915"/>
    </source>
</evidence>
<keyword evidence="1" id="KW-0472">Membrane</keyword>
<dbReference type="AlphaFoldDB" id="A0AAV9K8E3"/>
<name>A0AAV9K8E3_9SOLN</name>
<dbReference type="Proteomes" id="UP001311915">
    <property type="component" value="Unassembled WGS sequence"/>
</dbReference>
<reference evidence="2 3" key="1">
    <citation type="submission" date="2023-10" db="EMBL/GenBank/DDBJ databases">
        <title>Genome-Wide Identification Analysis in wild type Solanum Pinnatisectum Reveals Some Genes Defensing Phytophthora Infestans.</title>
        <authorList>
            <person name="Sun C."/>
        </authorList>
    </citation>
    <scope>NUCLEOTIDE SEQUENCE [LARGE SCALE GENOMIC DNA]</scope>
    <source>
        <strain evidence="2">LQN</strain>
        <tissue evidence="2">Leaf</tissue>
    </source>
</reference>
<keyword evidence="1" id="KW-0812">Transmembrane</keyword>
<dbReference type="EMBL" id="JAWPEI010000012">
    <property type="protein sequence ID" value="KAK4709589.1"/>
    <property type="molecule type" value="Genomic_DNA"/>
</dbReference>
<proteinExistence type="predicted"/>
<keyword evidence="1" id="KW-1133">Transmembrane helix</keyword>
<keyword evidence="3" id="KW-1185">Reference proteome</keyword>
<organism evidence="2 3">
    <name type="scientific">Solanum pinnatisectum</name>
    <name type="common">tansyleaf nightshade</name>
    <dbReference type="NCBI Taxonomy" id="50273"/>
    <lineage>
        <taxon>Eukaryota</taxon>
        <taxon>Viridiplantae</taxon>
        <taxon>Streptophyta</taxon>
        <taxon>Embryophyta</taxon>
        <taxon>Tracheophyta</taxon>
        <taxon>Spermatophyta</taxon>
        <taxon>Magnoliopsida</taxon>
        <taxon>eudicotyledons</taxon>
        <taxon>Gunneridae</taxon>
        <taxon>Pentapetalae</taxon>
        <taxon>asterids</taxon>
        <taxon>lamiids</taxon>
        <taxon>Solanales</taxon>
        <taxon>Solanaceae</taxon>
        <taxon>Solanoideae</taxon>
        <taxon>Solaneae</taxon>
        <taxon>Solanum</taxon>
    </lineage>
</organism>
<evidence type="ECO:0000313" key="2">
    <source>
        <dbReference type="EMBL" id="KAK4709589.1"/>
    </source>
</evidence>
<gene>
    <name evidence="2" type="ORF">R3W88_030514</name>
</gene>
<accession>A0AAV9K8E3</accession>